<comment type="catalytic activity">
    <reaction evidence="6">
        <text>L-tryptophan + O2 = indole-3-acetamide + CO2 + H2O</text>
        <dbReference type="Rhea" id="RHEA:16165"/>
        <dbReference type="ChEBI" id="CHEBI:15377"/>
        <dbReference type="ChEBI" id="CHEBI:15379"/>
        <dbReference type="ChEBI" id="CHEBI:16031"/>
        <dbReference type="ChEBI" id="CHEBI:16526"/>
        <dbReference type="ChEBI" id="CHEBI:57912"/>
        <dbReference type="EC" id="1.13.12.3"/>
    </reaction>
</comment>
<comment type="caution">
    <text evidence="8">The sequence shown here is derived from an EMBL/GenBank/DDBJ whole genome shotgun (WGS) entry which is preliminary data.</text>
</comment>
<dbReference type="InterPro" id="IPR036188">
    <property type="entry name" value="FAD/NAD-bd_sf"/>
</dbReference>
<sequence length="538" mass="61790">MRNGVKYNWSRRHFLKASFIFGLTATFIQSCKQKANGLFLRLTGTNHILGHRLRFPDFPKPSEEVHVPVLILGAGISGLSAGYQLKESGFSDFMILEMEEQAGGNSRSGENQYSKYPLGAHYLPIPNASNQEIYQFLEKVGIVVGWTNDGKPIFDEEQLSFAPQSRLFIKNYWQEGSVPEYSLNPDEQEEFKRFFQQMDTFSKQKGKDGKFIFDIPTIFASQAHDLVDLDMLSMEKWMQEQAYTSENLYQYVNYCCRDDFGTGIKNSSAFAGIHYFSSRKHDYYPDQEEVLTWQEGNSRLAKHLASFIQDKIQCGWLAYKVDYTGNQVKVYAFNSKTGKSTLFFVDRLLSACPQFVNQYLIPGRKELSKLCQYAPWITATITLKKFPLSIGSDLSWDNIIHGGKGLGYIYDQHQSLGQFKSPFVITYYHSLDSRDLKSERQKLYEWSEVQWKDFILEDLNKAHYGIAAEVETMEIFRLGHGMISPVPGFISSSARKQLERTIESKVFFAHSDLSGISIFEEAFYRGTFAAKEILETLR</sequence>
<accession>A0A8H9G2Z9</accession>
<dbReference type="InterPro" id="IPR050281">
    <property type="entry name" value="Flavin_monoamine_oxidase"/>
</dbReference>
<dbReference type="Proteomes" id="UP000614460">
    <property type="component" value="Unassembled WGS sequence"/>
</dbReference>
<evidence type="ECO:0000313" key="8">
    <source>
        <dbReference type="EMBL" id="GGE35673.1"/>
    </source>
</evidence>
<reference evidence="8" key="1">
    <citation type="journal article" date="2014" name="Int. J. Syst. Evol. Microbiol.">
        <title>Complete genome sequence of Corynebacterium casei LMG S-19264T (=DSM 44701T), isolated from a smear-ripened cheese.</title>
        <authorList>
            <consortium name="US DOE Joint Genome Institute (JGI-PGF)"/>
            <person name="Walter F."/>
            <person name="Albersmeier A."/>
            <person name="Kalinowski J."/>
            <person name="Ruckert C."/>
        </authorList>
    </citation>
    <scope>NUCLEOTIDE SEQUENCE</scope>
    <source>
        <strain evidence="8">CGMCC 1.15966</strain>
    </source>
</reference>
<comment type="pathway">
    <text evidence="1">Plant hormone metabolism; auxin biosynthesis.</text>
</comment>
<dbReference type="EMBL" id="BMKM01000019">
    <property type="protein sequence ID" value="GGE35673.1"/>
    <property type="molecule type" value="Genomic_DNA"/>
</dbReference>
<dbReference type="Gene3D" id="3.50.50.60">
    <property type="entry name" value="FAD/NAD(P)-binding domain"/>
    <property type="match status" value="1"/>
</dbReference>
<evidence type="ECO:0000256" key="6">
    <source>
        <dbReference type="ARBA" id="ARBA00047321"/>
    </source>
</evidence>
<dbReference type="SUPFAM" id="SSF51905">
    <property type="entry name" value="FAD/NAD(P)-binding domain"/>
    <property type="match status" value="1"/>
</dbReference>
<name>A0A8H9G2Z9_9SPHI</name>
<keyword evidence="5" id="KW-0073">Auxin biosynthesis</keyword>
<feature type="domain" description="Amine oxidase" evidence="7">
    <location>
        <begin position="76"/>
        <end position="534"/>
    </location>
</feature>
<evidence type="ECO:0000259" key="7">
    <source>
        <dbReference type="Pfam" id="PF01593"/>
    </source>
</evidence>
<reference evidence="8" key="2">
    <citation type="submission" date="2020-09" db="EMBL/GenBank/DDBJ databases">
        <authorList>
            <person name="Sun Q."/>
            <person name="Zhou Y."/>
        </authorList>
    </citation>
    <scope>NUCLEOTIDE SEQUENCE</scope>
    <source>
        <strain evidence="8">CGMCC 1.15966</strain>
    </source>
</reference>
<evidence type="ECO:0000256" key="5">
    <source>
        <dbReference type="ARBA" id="ARBA00023070"/>
    </source>
</evidence>
<dbReference type="Pfam" id="PF01593">
    <property type="entry name" value="Amino_oxidase"/>
    <property type="match status" value="1"/>
</dbReference>
<evidence type="ECO:0000256" key="4">
    <source>
        <dbReference type="ARBA" id="ARBA00017871"/>
    </source>
</evidence>
<evidence type="ECO:0000256" key="1">
    <source>
        <dbReference type="ARBA" id="ARBA00004814"/>
    </source>
</evidence>
<comment type="similarity">
    <text evidence="2">Belongs to the tryptophan 2-monooxygenase family.</text>
</comment>
<dbReference type="RefSeq" id="WP_094258904.1">
    <property type="nucleotide sequence ID" value="NZ_BMKM01000019.1"/>
</dbReference>
<dbReference type="PANTHER" id="PTHR10742:SF410">
    <property type="entry name" value="LYSINE-SPECIFIC HISTONE DEMETHYLASE 2"/>
    <property type="match status" value="1"/>
</dbReference>
<protein>
    <recommendedName>
        <fullName evidence="4">Tryptophan 2-monooxygenase</fullName>
        <ecNumber evidence="3">1.13.12.3</ecNumber>
    </recommendedName>
</protein>
<dbReference type="GO" id="GO:0050361">
    <property type="term" value="F:tryptophan 2-monooxygenase activity"/>
    <property type="evidence" value="ECO:0007669"/>
    <property type="project" value="UniProtKB-EC"/>
</dbReference>
<dbReference type="EC" id="1.13.12.3" evidence="3"/>
<evidence type="ECO:0000313" key="9">
    <source>
        <dbReference type="Proteomes" id="UP000614460"/>
    </source>
</evidence>
<dbReference type="PANTHER" id="PTHR10742">
    <property type="entry name" value="FLAVIN MONOAMINE OXIDASE"/>
    <property type="match status" value="1"/>
</dbReference>
<dbReference type="AlphaFoldDB" id="A0A8H9G2Z9"/>
<evidence type="ECO:0000256" key="3">
    <source>
        <dbReference type="ARBA" id="ARBA00012535"/>
    </source>
</evidence>
<proteinExistence type="inferred from homology"/>
<dbReference type="InterPro" id="IPR002937">
    <property type="entry name" value="Amino_oxidase"/>
</dbReference>
<keyword evidence="9" id="KW-1185">Reference proteome</keyword>
<dbReference type="PROSITE" id="PS51257">
    <property type="entry name" value="PROKAR_LIPOPROTEIN"/>
    <property type="match status" value="1"/>
</dbReference>
<gene>
    <name evidence="8" type="ORF">GCM10011516_36580</name>
</gene>
<evidence type="ECO:0000256" key="2">
    <source>
        <dbReference type="ARBA" id="ARBA00005833"/>
    </source>
</evidence>
<dbReference type="GO" id="GO:0009851">
    <property type="term" value="P:auxin biosynthetic process"/>
    <property type="evidence" value="ECO:0007669"/>
    <property type="project" value="UniProtKB-KW"/>
</dbReference>
<organism evidence="8 9">
    <name type="scientific">Sphingobacterium cellulitidis</name>
    <dbReference type="NCBI Taxonomy" id="1768011"/>
    <lineage>
        <taxon>Bacteria</taxon>
        <taxon>Pseudomonadati</taxon>
        <taxon>Bacteroidota</taxon>
        <taxon>Sphingobacteriia</taxon>
        <taxon>Sphingobacteriales</taxon>
        <taxon>Sphingobacteriaceae</taxon>
        <taxon>Sphingobacterium</taxon>
    </lineage>
</organism>